<proteinExistence type="predicted"/>
<evidence type="ECO:0000313" key="2">
    <source>
        <dbReference type="Proteomes" id="UP000740557"/>
    </source>
</evidence>
<gene>
    <name evidence="1" type="ORF">KC980_01300</name>
</gene>
<dbReference type="EMBL" id="JAGQNX010000037">
    <property type="protein sequence ID" value="MCA9308124.1"/>
    <property type="molecule type" value="Genomic_DNA"/>
</dbReference>
<reference evidence="1" key="1">
    <citation type="submission" date="2020-04" db="EMBL/GenBank/DDBJ databases">
        <authorList>
            <person name="Zhang T."/>
        </authorList>
    </citation>
    <scope>NUCLEOTIDE SEQUENCE</scope>
    <source>
        <strain evidence="1">HKST-UBA79</strain>
    </source>
</reference>
<accession>A0A955EDG7</accession>
<dbReference type="Proteomes" id="UP000740557">
    <property type="component" value="Unassembled WGS sequence"/>
</dbReference>
<sequence>MIVFVEGLPCVGKTTWLNSISNTPSISVVPEFLLSYEPTKYTSFDSYCYHNDIAKCKLAKELSVENKVVFVDRSYISTISFDYGRYMLLSSYENYLKYILCWKWLYSSLDSNKIQLPDVIVLLTFNEESRLKRLHKVFLDPLDPRTPSMSNPFYACPDKVITFYDIFKESFKSVDFVKLDSSTINQYFAALVS</sequence>
<dbReference type="AlphaFoldDB" id="A0A955EDG7"/>
<organism evidence="1 2">
    <name type="scientific">candidate division WWE3 bacterium</name>
    <dbReference type="NCBI Taxonomy" id="2053526"/>
    <lineage>
        <taxon>Bacteria</taxon>
        <taxon>Katanobacteria</taxon>
    </lineage>
</organism>
<comment type="caution">
    <text evidence="1">The sequence shown here is derived from an EMBL/GenBank/DDBJ whole genome shotgun (WGS) entry which is preliminary data.</text>
</comment>
<evidence type="ECO:0008006" key="3">
    <source>
        <dbReference type="Google" id="ProtNLM"/>
    </source>
</evidence>
<name>A0A955EDG7_UNCKA</name>
<reference evidence="1" key="2">
    <citation type="journal article" date="2021" name="Microbiome">
        <title>Successional dynamics and alternative stable states in a saline activated sludge microbial community over 9 years.</title>
        <authorList>
            <person name="Wang Y."/>
            <person name="Ye J."/>
            <person name="Ju F."/>
            <person name="Liu L."/>
            <person name="Boyd J.A."/>
            <person name="Deng Y."/>
            <person name="Parks D.H."/>
            <person name="Jiang X."/>
            <person name="Yin X."/>
            <person name="Woodcroft B.J."/>
            <person name="Tyson G.W."/>
            <person name="Hugenholtz P."/>
            <person name="Polz M.F."/>
            <person name="Zhang T."/>
        </authorList>
    </citation>
    <scope>NUCLEOTIDE SEQUENCE</scope>
    <source>
        <strain evidence="1">HKST-UBA79</strain>
    </source>
</reference>
<dbReference type="SUPFAM" id="SSF52540">
    <property type="entry name" value="P-loop containing nucleoside triphosphate hydrolases"/>
    <property type="match status" value="1"/>
</dbReference>
<evidence type="ECO:0000313" key="1">
    <source>
        <dbReference type="EMBL" id="MCA9308124.1"/>
    </source>
</evidence>
<dbReference type="InterPro" id="IPR027417">
    <property type="entry name" value="P-loop_NTPase"/>
</dbReference>
<protein>
    <recommendedName>
        <fullName evidence="3">Deoxynucleoside kinase domain-containing protein</fullName>
    </recommendedName>
</protein>
<dbReference type="Gene3D" id="3.40.50.300">
    <property type="entry name" value="P-loop containing nucleotide triphosphate hydrolases"/>
    <property type="match status" value="1"/>
</dbReference>